<accession>A0AAE1CWS1</accession>
<dbReference type="EMBL" id="JAWDGP010006415">
    <property type="protein sequence ID" value="KAK3741525.1"/>
    <property type="molecule type" value="Genomic_DNA"/>
</dbReference>
<gene>
    <name evidence="1" type="ORF">RRG08_045521</name>
</gene>
<dbReference type="Proteomes" id="UP001283361">
    <property type="component" value="Unassembled WGS sequence"/>
</dbReference>
<comment type="caution">
    <text evidence="1">The sequence shown here is derived from an EMBL/GenBank/DDBJ whole genome shotgun (WGS) entry which is preliminary data.</text>
</comment>
<proteinExistence type="predicted"/>
<protein>
    <submittedName>
        <fullName evidence="1">Uncharacterized protein</fullName>
    </submittedName>
</protein>
<sequence>MGKPSCKYTSSTAITFEPPSGRYSLLATDHQRQALLRTHESRHPDREMAGFTEDLGDLCMHGQCARALIYFSILRRPATTTQPGLIYPIIRPAVVLFTASTPVTKCFPGRFQDVGVWRRTKGWHQGARHTNKQHRAAPCCSGGCLTVCGRRDWWKLLHAVHRDPSIQLPKRAALRHDA</sequence>
<keyword evidence="2" id="KW-1185">Reference proteome</keyword>
<evidence type="ECO:0000313" key="1">
    <source>
        <dbReference type="EMBL" id="KAK3741525.1"/>
    </source>
</evidence>
<reference evidence="1" key="1">
    <citation type="journal article" date="2023" name="G3 (Bethesda)">
        <title>A reference genome for the long-term kleptoplast-retaining sea slug Elysia crispata morphotype clarki.</title>
        <authorList>
            <person name="Eastman K.E."/>
            <person name="Pendleton A.L."/>
            <person name="Shaikh M.A."/>
            <person name="Suttiyut T."/>
            <person name="Ogas R."/>
            <person name="Tomko P."/>
            <person name="Gavelis G."/>
            <person name="Widhalm J.R."/>
            <person name="Wisecaver J.H."/>
        </authorList>
    </citation>
    <scope>NUCLEOTIDE SEQUENCE</scope>
    <source>
        <strain evidence="1">ECLA1</strain>
    </source>
</reference>
<name>A0AAE1CWS1_9GAST</name>
<organism evidence="1 2">
    <name type="scientific">Elysia crispata</name>
    <name type="common">lettuce slug</name>
    <dbReference type="NCBI Taxonomy" id="231223"/>
    <lineage>
        <taxon>Eukaryota</taxon>
        <taxon>Metazoa</taxon>
        <taxon>Spiralia</taxon>
        <taxon>Lophotrochozoa</taxon>
        <taxon>Mollusca</taxon>
        <taxon>Gastropoda</taxon>
        <taxon>Heterobranchia</taxon>
        <taxon>Euthyneura</taxon>
        <taxon>Panpulmonata</taxon>
        <taxon>Sacoglossa</taxon>
        <taxon>Placobranchoidea</taxon>
        <taxon>Plakobranchidae</taxon>
        <taxon>Elysia</taxon>
    </lineage>
</organism>
<dbReference type="AlphaFoldDB" id="A0AAE1CWS1"/>
<evidence type="ECO:0000313" key="2">
    <source>
        <dbReference type="Proteomes" id="UP001283361"/>
    </source>
</evidence>